<feature type="region of interest" description="Disordered" evidence="4">
    <location>
        <begin position="1"/>
        <end position="24"/>
    </location>
</feature>
<feature type="repeat" description="TPR" evidence="3">
    <location>
        <begin position="826"/>
        <end position="859"/>
    </location>
</feature>
<dbReference type="SMART" id="SM00028">
    <property type="entry name" value="TPR"/>
    <property type="match status" value="8"/>
</dbReference>
<evidence type="ECO:0008006" key="7">
    <source>
        <dbReference type="Google" id="ProtNLM"/>
    </source>
</evidence>
<dbReference type="EMBL" id="DS178264">
    <property type="protein sequence ID" value="EFP75767.1"/>
    <property type="molecule type" value="Genomic_DNA"/>
</dbReference>
<feature type="compositionally biased region" description="Polar residues" evidence="4">
    <location>
        <begin position="536"/>
        <end position="549"/>
    </location>
</feature>
<feature type="region of interest" description="Disordered" evidence="4">
    <location>
        <begin position="94"/>
        <end position="154"/>
    </location>
</feature>
<keyword evidence="1 3" id="KW-0802">TPR repeat</keyword>
<feature type="region of interest" description="Disordered" evidence="4">
    <location>
        <begin position="587"/>
        <end position="631"/>
    </location>
</feature>
<dbReference type="eggNOG" id="KOG1126">
    <property type="taxonomic scope" value="Eukaryota"/>
</dbReference>
<dbReference type="GO" id="GO:0051301">
    <property type="term" value="P:cell division"/>
    <property type="evidence" value="ECO:0000318"/>
    <property type="project" value="GO_Central"/>
</dbReference>
<keyword evidence="6" id="KW-1185">Reference proteome</keyword>
<dbReference type="PROSITE" id="PS50005">
    <property type="entry name" value="TPR"/>
    <property type="match status" value="4"/>
</dbReference>
<dbReference type="GO" id="GO:0007091">
    <property type="term" value="P:metaphase/anaphase transition of mitotic cell cycle"/>
    <property type="evidence" value="ECO:0000318"/>
    <property type="project" value="GO_Central"/>
</dbReference>
<evidence type="ECO:0000313" key="5">
    <source>
        <dbReference type="EMBL" id="EFP75767.1"/>
    </source>
</evidence>
<feature type="repeat" description="TPR" evidence="3">
    <location>
        <begin position="895"/>
        <end position="928"/>
    </location>
</feature>
<dbReference type="InParanoid" id="E3JUP2"/>
<comment type="similarity">
    <text evidence="2">Belongs to the APC3/CDC27 family.</text>
</comment>
<evidence type="ECO:0000313" key="6">
    <source>
        <dbReference type="Proteomes" id="UP000008783"/>
    </source>
</evidence>
<feature type="repeat" description="TPR" evidence="3">
    <location>
        <begin position="226"/>
        <end position="259"/>
    </location>
</feature>
<reference evidence="6" key="2">
    <citation type="journal article" date="2011" name="Proc. Natl. Acad. Sci. U.S.A.">
        <title>Obligate biotrophy features unraveled by the genomic analysis of rust fungi.</title>
        <authorList>
            <person name="Duplessis S."/>
            <person name="Cuomo C.A."/>
            <person name="Lin Y.-C."/>
            <person name="Aerts A."/>
            <person name="Tisserant E."/>
            <person name="Veneault-Fourrey C."/>
            <person name="Joly D.L."/>
            <person name="Hacquard S."/>
            <person name="Amselem J."/>
            <person name="Cantarel B.L."/>
            <person name="Chiu R."/>
            <person name="Coutinho P.M."/>
            <person name="Feau N."/>
            <person name="Field M."/>
            <person name="Frey P."/>
            <person name="Gelhaye E."/>
            <person name="Goldberg J."/>
            <person name="Grabherr M.G."/>
            <person name="Kodira C.D."/>
            <person name="Kohler A."/>
            <person name="Kuees U."/>
            <person name="Lindquist E.A."/>
            <person name="Lucas S.M."/>
            <person name="Mago R."/>
            <person name="Mauceli E."/>
            <person name="Morin E."/>
            <person name="Murat C."/>
            <person name="Pangilinan J.L."/>
            <person name="Park R."/>
            <person name="Pearson M."/>
            <person name="Quesneville H."/>
            <person name="Rouhier N."/>
            <person name="Sakthikumar S."/>
            <person name="Salamov A.A."/>
            <person name="Schmutz J."/>
            <person name="Selles B."/>
            <person name="Shapiro H."/>
            <person name="Tanguay P."/>
            <person name="Tuskan G.A."/>
            <person name="Henrissat B."/>
            <person name="Van de Peer Y."/>
            <person name="Rouze P."/>
            <person name="Ellis J.G."/>
            <person name="Dodds P.N."/>
            <person name="Schein J.E."/>
            <person name="Zhong S."/>
            <person name="Hamelin R.C."/>
            <person name="Grigoriev I.V."/>
            <person name="Szabo L.J."/>
            <person name="Martin F."/>
        </authorList>
    </citation>
    <scope>NUCLEOTIDE SEQUENCE [LARGE SCALE GENOMIC DNA]</scope>
    <source>
        <strain evidence="6">CRL 75-36-700-3 / race SCCL</strain>
    </source>
</reference>
<dbReference type="RefSeq" id="XP_003320186.1">
    <property type="nucleotide sequence ID" value="XM_003320138.2"/>
</dbReference>
<dbReference type="Gene3D" id="1.25.40.10">
    <property type="entry name" value="Tetratricopeptide repeat domain"/>
    <property type="match status" value="5"/>
</dbReference>
<dbReference type="InterPro" id="IPR019734">
    <property type="entry name" value="TPR_rpt"/>
</dbReference>
<dbReference type="GO" id="GO:0005680">
    <property type="term" value="C:anaphase-promoting complex"/>
    <property type="evidence" value="ECO:0000318"/>
    <property type="project" value="GO_Central"/>
</dbReference>
<reference key="1">
    <citation type="submission" date="2007-01" db="EMBL/GenBank/DDBJ databases">
        <title>The Genome Sequence of Puccinia graminis f. sp. tritici Strain CRL 75-36-700-3.</title>
        <authorList>
            <consortium name="The Broad Institute Genome Sequencing Platform"/>
            <person name="Birren B."/>
            <person name="Lander E."/>
            <person name="Galagan J."/>
            <person name="Nusbaum C."/>
            <person name="Devon K."/>
            <person name="Cuomo C."/>
            <person name="Jaffe D."/>
            <person name="Butler J."/>
            <person name="Alvarez P."/>
            <person name="Gnerre S."/>
            <person name="Grabherr M."/>
            <person name="Mauceli E."/>
            <person name="Brockman W."/>
            <person name="Young S."/>
            <person name="LaButti K."/>
            <person name="Sykes S."/>
            <person name="DeCaprio D."/>
            <person name="Crawford M."/>
            <person name="Koehrsen M."/>
            <person name="Engels R."/>
            <person name="Montgomery P."/>
            <person name="Pearson M."/>
            <person name="Howarth C."/>
            <person name="Larson L."/>
            <person name="White J."/>
            <person name="Zeng Q."/>
            <person name="Kodira C."/>
            <person name="Yandava C."/>
            <person name="Alvarado L."/>
            <person name="O'Leary S."/>
            <person name="Szabo L."/>
            <person name="Dean R."/>
            <person name="Schein J."/>
        </authorList>
    </citation>
    <scope>NUCLEOTIDE SEQUENCE</scope>
    <source>
        <strain>CRL 75-36-700-3</strain>
    </source>
</reference>
<dbReference type="Pfam" id="PF13181">
    <property type="entry name" value="TPR_8"/>
    <property type="match status" value="1"/>
</dbReference>
<evidence type="ECO:0000256" key="1">
    <source>
        <dbReference type="ARBA" id="ARBA00022803"/>
    </source>
</evidence>
<dbReference type="SUPFAM" id="SSF48452">
    <property type="entry name" value="TPR-like"/>
    <property type="match status" value="2"/>
</dbReference>
<feature type="region of interest" description="Disordered" evidence="4">
    <location>
        <begin position="406"/>
        <end position="476"/>
    </location>
</feature>
<evidence type="ECO:0000256" key="2">
    <source>
        <dbReference type="ARBA" id="ARBA00038210"/>
    </source>
</evidence>
<dbReference type="PANTHER" id="PTHR12558">
    <property type="entry name" value="CELL DIVISION CYCLE 16,23,27"/>
    <property type="match status" value="1"/>
</dbReference>
<dbReference type="OrthoDB" id="10248520at2759"/>
<name>E3JUP2_PUCGT</name>
<dbReference type="Pfam" id="PF12895">
    <property type="entry name" value="ANAPC3"/>
    <property type="match status" value="1"/>
</dbReference>
<evidence type="ECO:0000256" key="4">
    <source>
        <dbReference type="SAM" id="MobiDB-lite"/>
    </source>
</evidence>
<accession>E3JUP2</accession>
<dbReference type="VEuPathDB" id="FungiDB:PGTG_01098"/>
<feature type="repeat" description="TPR" evidence="3">
    <location>
        <begin position="757"/>
        <end position="790"/>
    </location>
</feature>
<feature type="compositionally biased region" description="Polar residues" evidence="4">
    <location>
        <begin position="599"/>
        <end position="614"/>
    </location>
</feature>
<dbReference type="GO" id="GO:0016567">
    <property type="term" value="P:protein ubiquitination"/>
    <property type="evidence" value="ECO:0000318"/>
    <property type="project" value="GO_Central"/>
</dbReference>
<dbReference type="GO" id="GO:0031145">
    <property type="term" value="P:anaphase-promoting complex-dependent catabolic process"/>
    <property type="evidence" value="ECO:0000318"/>
    <property type="project" value="GO_Central"/>
</dbReference>
<feature type="compositionally biased region" description="Low complexity" evidence="4">
    <location>
        <begin position="520"/>
        <end position="530"/>
    </location>
</feature>
<feature type="compositionally biased region" description="Polar residues" evidence="4">
    <location>
        <begin position="510"/>
        <end position="519"/>
    </location>
</feature>
<dbReference type="GeneID" id="10543759"/>
<sequence length="975" mass="109072">MPVNNQTPIRTTTTPNNNNKKQHPSNSLINLLVSIIINLLRSDLIQSALFFSERLHALIPSSELATWLLSLCLLRSKDYQATVHLLRNAPIFIPNSLPPSSTTTSTKNQQQQQQQQQQQKPNENNNQKGKGKLADDDPFNFHSSPLAPSKKQPLEFDQNSLKGTTQRPANLASTRCALVYSKACGLIDRPKEGLEIYLQAIEEFGMSSPDEVALLSSTSNSDQSTSSAYTHLATLSYKSHEYEKANRFYRKALEATSDGHLCWEAFEGLCQTISTEEDLDPEEIFCLKDVDQFLPGYMELDDEYILYTSNASTNTRQPTSLPIVSNAPIKPKPPPLAPKDAFRIMGNNGLYRHKQMLIDNSFGESSRNSSFAANSFDRPCYAPKPNLPNQRVPQPKSNIISHAKMEMPSTPNLNRPSPLPPRSFNFALGEPPRHRSDSAYDPVPISSTPNLRHGFEHNHLSSASHPPPMPAPSPLAFTGTYAKIPCEHPSPLPAMGQQGRGLVSVKRTRSQTQSQDLSRSSTSAPTATTSGELQGHMTNTQSDGSSKSNLPPVMSTAATTTNTQTAKLGNGRLLSRREMIESGRLMKAVGPRETKRVKSNSNLFPPPDRQSTPSIAPDRPPTSFPPHTSTSINPAPIFSRFRREKIEAIHWVKDVLQKLAAAQLALARFNSQVALDSLAALPIEQKRSWRVYCLIGRARFEMLDYKSAEIAFRKARECFPHLVTHMDIYSTLLWHLRKTTTLSYLSQELQLINPSATETWIATGNLFSRLDDHPNALKCFQRATQLSRTESYGYTLSGHESLMLSEYSRSLVFFRESIRRNSKTNYNAFFGLGECFYKQDRFRLALFFFNHARIINPNNPLILAGVAKVYQTLGNLHQALLVFNDAVSLAHSSVASIRFSRAKILFELGHLEEAKEDLTKLIDLVPTEFNVRFLLGKIYGRLNLKRESIKHLTYAMDLEPKSIGIVKKILSDLNS</sequence>
<dbReference type="HOGENOM" id="CLU_008850_4_0_1"/>
<feature type="region of interest" description="Disordered" evidence="4">
    <location>
        <begin position="488"/>
        <end position="564"/>
    </location>
</feature>
<gene>
    <name evidence="5" type="ORF">PGTG_01098</name>
</gene>
<dbReference type="AlphaFoldDB" id="E3JUP2"/>
<dbReference type="GO" id="GO:0005737">
    <property type="term" value="C:cytoplasm"/>
    <property type="evidence" value="ECO:0000318"/>
    <property type="project" value="GO_Central"/>
</dbReference>
<proteinExistence type="inferred from homology"/>
<protein>
    <recommendedName>
        <fullName evidence="7">Anaphase-promoting complex subunit cdc27</fullName>
    </recommendedName>
</protein>
<dbReference type="PANTHER" id="PTHR12558:SF13">
    <property type="entry name" value="CELL DIVISION CYCLE PROTEIN 27 HOMOLOG"/>
    <property type="match status" value="1"/>
</dbReference>
<organism evidence="5 6">
    <name type="scientific">Puccinia graminis f. sp. tritici (strain CRL 75-36-700-3 / race SCCL)</name>
    <name type="common">Black stem rust fungus</name>
    <dbReference type="NCBI Taxonomy" id="418459"/>
    <lineage>
        <taxon>Eukaryota</taxon>
        <taxon>Fungi</taxon>
        <taxon>Dikarya</taxon>
        <taxon>Basidiomycota</taxon>
        <taxon>Pucciniomycotina</taxon>
        <taxon>Pucciniomycetes</taxon>
        <taxon>Pucciniales</taxon>
        <taxon>Pucciniaceae</taxon>
        <taxon>Puccinia</taxon>
    </lineage>
</organism>
<dbReference type="KEGG" id="pgr:PGTG_01098"/>
<dbReference type="OMA" id="HIEDHAS"/>
<dbReference type="STRING" id="418459.E3JUP2"/>
<dbReference type="Proteomes" id="UP000008783">
    <property type="component" value="Unassembled WGS sequence"/>
</dbReference>
<dbReference type="InterPro" id="IPR011990">
    <property type="entry name" value="TPR-like_helical_dom_sf"/>
</dbReference>
<feature type="region of interest" description="Disordered" evidence="4">
    <location>
        <begin position="316"/>
        <end position="335"/>
    </location>
</feature>
<evidence type="ECO:0000256" key="3">
    <source>
        <dbReference type="PROSITE-ProRule" id="PRU00339"/>
    </source>
</evidence>
<feature type="compositionally biased region" description="Low complexity" evidence="4">
    <location>
        <begin position="98"/>
        <end position="128"/>
    </location>
</feature>